<dbReference type="PANTHER" id="PTHR38102:SF1">
    <property type="entry name" value="PERIPLASMIC CHAPERONE SPY"/>
    <property type="match status" value="1"/>
</dbReference>
<evidence type="ECO:0000313" key="3">
    <source>
        <dbReference type="Proteomes" id="UP000239549"/>
    </source>
</evidence>
<reference evidence="3" key="1">
    <citation type="submission" date="2018-02" db="EMBL/GenBank/DDBJ databases">
        <title>Genome sequence of Desulfocucumis palustris strain NAW-5.</title>
        <authorList>
            <person name="Watanabe M."/>
            <person name="Kojima H."/>
            <person name="Fukui M."/>
        </authorList>
    </citation>
    <scope>NUCLEOTIDE SEQUENCE [LARGE SCALE GENOMIC DNA]</scope>
    <source>
        <strain evidence="3">NAW-5</strain>
    </source>
</reference>
<dbReference type="AlphaFoldDB" id="A0A2L2XDU6"/>
<accession>A0A2L2XDU6</accession>
<keyword evidence="1" id="KW-0732">Signal</keyword>
<dbReference type="Proteomes" id="UP000239549">
    <property type="component" value="Unassembled WGS sequence"/>
</dbReference>
<organism evidence="2 3">
    <name type="scientific">Desulfocucumis palustris</name>
    <dbReference type="NCBI Taxonomy" id="1898651"/>
    <lineage>
        <taxon>Bacteria</taxon>
        <taxon>Bacillati</taxon>
        <taxon>Bacillota</taxon>
        <taxon>Clostridia</taxon>
        <taxon>Eubacteriales</taxon>
        <taxon>Desulfocucumaceae</taxon>
        <taxon>Desulfocucumis</taxon>
    </lineage>
</organism>
<dbReference type="GO" id="GO:0051082">
    <property type="term" value="F:unfolded protein binding"/>
    <property type="evidence" value="ECO:0007669"/>
    <property type="project" value="TreeGrafter"/>
</dbReference>
<dbReference type="EMBL" id="BFAV01000123">
    <property type="protein sequence ID" value="GBF33893.1"/>
    <property type="molecule type" value="Genomic_DNA"/>
</dbReference>
<evidence type="ECO:0008006" key="4">
    <source>
        <dbReference type="Google" id="ProtNLM"/>
    </source>
</evidence>
<gene>
    <name evidence="2" type="ORF">DCCM_3004</name>
</gene>
<dbReference type="OrthoDB" id="1809477at2"/>
<feature type="signal peptide" evidence="1">
    <location>
        <begin position="1"/>
        <end position="23"/>
    </location>
</feature>
<feature type="chain" id="PRO_5038927969" description="P pilus assembly/Cpx signaling pathway" evidence="1">
    <location>
        <begin position="24"/>
        <end position="149"/>
    </location>
</feature>
<protein>
    <recommendedName>
        <fullName evidence="4">P pilus assembly/Cpx signaling pathway</fullName>
    </recommendedName>
</protein>
<dbReference type="GO" id="GO:0030288">
    <property type="term" value="C:outer membrane-bounded periplasmic space"/>
    <property type="evidence" value="ECO:0007669"/>
    <property type="project" value="TreeGrafter"/>
</dbReference>
<dbReference type="Gene3D" id="1.20.120.1490">
    <property type="match status" value="1"/>
</dbReference>
<name>A0A2L2XDU6_9FIRM</name>
<dbReference type="PANTHER" id="PTHR38102">
    <property type="entry name" value="PERIPLASMIC CHAPERONE SPY"/>
    <property type="match status" value="1"/>
</dbReference>
<evidence type="ECO:0000256" key="1">
    <source>
        <dbReference type="SAM" id="SignalP"/>
    </source>
</evidence>
<comment type="caution">
    <text evidence="2">The sequence shown here is derived from an EMBL/GenBank/DDBJ whole genome shotgun (WGS) entry which is preliminary data.</text>
</comment>
<dbReference type="Pfam" id="PF13801">
    <property type="entry name" value="Metal_resist"/>
    <property type="match status" value="1"/>
</dbReference>
<keyword evidence="3" id="KW-1185">Reference proteome</keyword>
<dbReference type="InterPro" id="IPR025961">
    <property type="entry name" value="Metal_resist"/>
</dbReference>
<sequence length="149" mass="17032">MKKRIALLTVTLLLLFGIAQVTAAAGMGRGDDGPPKLNGNNWINPVEALNLTDQQIVKMREINQKTYEQTRDLRIKRMDCMQELRQLKLQKSPDKSKIEAKLKEISELSEKIRGTAQQGKQEFRSLLTPEQQDKMDQLKSKKGFFRGDC</sequence>
<dbReference type="InterPro" id="IPR052211">
    <property type="entry name" value="Cpx_auxiliary_protein"/>
</dbReference>
<evidence type="ECO:0000313" key="2">
    <source>
        <dbReference type="EMBL" id="GBF33893.1"/>
    </source>
</evidence>
<dbReference type="RefSeq" id="WP_104372219.1">
    <property type="nucleotide sequence ID" value="NZ_BFAV01000123.1"/>
</dbReference>
<proteinExistence type="predicted"/>